<feature type="region of interest" description="Disordered" evidence="1">
    <location>
        <begin position="1"/>
        <end position="100"/>
    </location>
</feature>
<reference evidence="2 3" key="1">
    <citation type="submission" date="2024-02" db="EMBL/GenBank/DDBJ databases">
        <authorList>
            <consortium name="ELIXIR-Norway"/>
            <consortium name="Elixir Norway"/>
        </authorList>
    </citation>
    <scope>NUCLEOTIDE SEQUENCE [LARGE SCALE GENOMIC DNA]</scope>
</reference>
<sequence length="100" mass="10649">MPNQFFPWLPPGGEPSDQKLGEQGLRLGLGVGDPHPSLGQGEGQRFPSDLGSGGRLLASPNEVPYEAPDMAAHPRIRVPAGGQVPKRSKEDLVRNQDPSC</sequence>
<protein>
    <submittedName>
        <fullName evidence="2">Uncharacterized protein</fullName>
    </submittedName>
</protein>
<organism evidence="2 3">
    <name type="scientific">Sphagnum troendelagicum</name>
    <dbReference type="NCBI Taxonomy" id="128251"/>
    <lineage>
        <taxon>Eukaryota</taxon>
        <taxon>Viridiplantae</taxon>
        <taxon>Streptophyta</taxon>
        <taxon>Embryophyta</taxon>
        <taxon>Bryophyta</taxon>
        <taxon>Sphagnophytina</taxon>
        <taxon>Sphagnopsida</taxon>
        <taxon>Sphagnales</taxon>
        <taxon>Sphagnaceae</taxon>
        <taxon>Sphagnum</taxon>
    </lineage>
</organism>
<proteinExistence type="predicted"/>
<evidence type="ECO:0000256" key="1">
    <source>
        <dbReference type="SAM" id="MobiDB-lite"/>
    </source>
</evidence>
<dbReference type="EMBL" id="OZ019893">
    <property type="protein sequence ID" value="CAK9191713.1"/>
    <property type="molecule type" value="Genomic_DNA"/>
</dbReference>
<keyword evidence="3" id="KW-1185">Reference proteome</keyword>
<name>A0ABP0TC25_9BRYO</name>
<evidence type="ECO:0000313" key="2">
    <source>
        <dbReference type="EMBL" id="CAK9191713.1"/>
    </source>
</evidence>
<gene>
    <name evidence="2" type="ORF">CSSPTR1EN2_LOCUS1528</name>
</gene>
<accession>A0ABP0TC25</accession>
<dbReference type="Proteomes" id="UP001497512">
    <property type="component" value="Chromosome 1"/>
</dbReference>
<evidence type="ECO:0000313" key="3">
    <source>
        <dbReference type="Proteomes" id="UP001497512"/>
    </source>
</evidence>